<dbReference type="InterPro" id="IPR054613">
    <property type="entry name" value="Peptidase_S78_dom"/>
</dbReference>
<gene>
    <name evidence="5" type="ORF">ITX44_08255</name>
</gene>
<feature type="domain" description="Prohead serine protease" evidence="4">
    <location>
        <begin position="41"/>
        <end position="179"/>
    </location>
</feature>
<dbReference type="NCBIfam" id="TIGR01543">
    <property type="entry name" value="proheadase_HK97"/>
    <property type="match status" value="1"/>
</dbReference>
<accession>A0ABS2TNE5</accession>
<evidence type="ECO:0000313" key="5">
    <source>
        <dbReference type="EMBL" id="MBM9504526.1"/>
    </source>
</evidence>
<evidence type="ECO:0000256" key="2">
    <source>
        <dbReference type="ARBA" id="ARBA00022670"/>
    </source>
</evidence>
<proteinExistence type="predicted"/>
<evidence type="ECO:0000256" key="3">
    <source>
        <dbReference type="ARBA" id="ARBA00022801"/>
    </source>
</evidence>
<dbReference type="InterPro" id="IPR006433">
    <property type="entry name" value="Prohead_protease"/>
</dbReference>
<organism evidence="5 6">
    <name type="scientific">Actinacidiphila acididurans</name>
    <dbReference type="NCBI Taxonomy" id="2784346"/>
    <lineage>
        <taxon>Bacteria</taxon>
        <taxon>Bacillati</taxon>
        <taxon>Actinomycetota</taxon>
        <taxon>Actinomycetes</taxon>
        <taxon>Kitasatosporales</taxon>
        <taxon>Streptomycetaceae</taxon>
        <taxon>Actinacidiphila</taxon>
    </lineage>
</organism>
<dbReference type="EMBL" id="JADKYB010000004">
    <property type="protein sequence ID" value="MBM9504526.1"/>
    <property type="molecule type" value="Genomic_DNA"/>
</dbReference>
<dbReference type="GO" id="GO:0006508">
    <property type="term" value="P:proteolysis"/>
    <property type="evidence" value="ECO:0007669"/>
    <property type="project" value="UniProtKB-KW"/>
</dbReference>
<evidence type="ECO:0000313" key="6">
    <source>
        <dbReference type="Proteomes" id="UP000749040"/>
    </source>
</evidence>
<comment type="caution">
    <text evidence="5">The sequence shown here is derived from an EMBL/GenBank/DDBJ whole genome shotgun (WGS) entry which is preliminary data.</text>
</comment>
<reference evidence="5 6" key="1">
    <citation type="submission" date="2021-01" db="EMBL/GenBank/DDBJ databases">
        <title>Streptomyces acididurans sp. nov., isolated from a peat swamp forest soil.</title>
        <authorList>
            <person name="Chantavorakit T."/>
            <person name="Duangmal K."/>
        </authorList>
    </citation>
    <scope>NUCLEOTIDE SEQUENCE [LARGE SCALE GENOMIC DNA]</scope>
    <source>
        <strain evidence="5 6">KK5PA1</strain>
    </source>
</reference>
<evidence type="ECO:0000256" key="1">
    <source>
        <dbReference type="ARBA" id="ARBA00022612"/>
    </source>
</evidence>
<dbReference type="RefSeq" id="WP_205356412.1">
    <property type="nucleotide sequence ID" value="NZ_JADKYB010000004.1"/>
</dbReference>
<keyword evidence="2 5" id="KW-0645">Protease</keyword>
<protein>
    <submittedName>
        <fullName evidence="5">HK97 family phage prohead protease</fullName>
    </submittedName>
</protein>
<keyword evidence="3" id="KW-0378">Hydrolase</keyword>
<sequence length="235" mass="25544">MSSLDLSARAARPADIQRRQTPFRDVTLRAAPDGTGGDALHFCGYACVTETGYAMSDAFGPYTEIVRRGAFAQTLAAGADVPLLVNHSGLTLARTKSGTMQLAEDDSGLYVDARLDPASPHVQALRSAMDRGDVDEMSFGFWIVRQQWSPDYDQRDIIEVDIHQGDVSIVNFGANPATAGAQLNARDLSARIAELPEDEQREVYERLSARFALSPPAPAVPSADLYRYRARALAL</sequence>
<dbReference type="Pfam" id="PF04586">
    <property type="entry name" value="Peptidase_S78"/>
    <property type="match status" value="1"/>
</dbReference>
<dbReference type="GO" id="GO:0008233">
    <property type="term" value="F:peptidase activity"/>
    <property type="evidence" value="ECO:0007669"/>
    <property type="project" value="UniProtKB-KW"/>
</dbReference>
<name>A0ABS2TNE5_9ACTN</name>
<keyword evidence="6" id="KW-1185">Reference proteome</keyword>
<dbReference type="Proteomes" id="UP000749040">
    <property type="component" value="Unassembled WGS sequence"/>
</dbReference>
<keyword evidence="1" id="KW-1188">Viral release from host cell</keyword>
<evidence type="ECO:0000259" key="4">
    <source>
        <dbReference type="Pfam" id="PF04586"/>
    </source>
</evidence>